<reference evidence="1" key="2">
    <citation type="journal article" date="2015" name="Data Brief">
        <title>Shoot transcriptome of the giant reed, Arundo donax.</title>
        <authorList>
            <person name="Barrero R.A."/>
            <person name="Guerrero F.D."/>
            <person name="Moolhuijzen P."/>
            <person name="Goolsby J.A."/>
            <person name="Tidwell J."/>
            <person name="Bellgard S.E."/>
            <person name="Bellgard M.I."/>
        </authorList>
    </citation>
    <scope>NUCLEOTIDE SEQUENCE</scope>
    <source>
        <tissue evidence="1">Shoot tissue taken approximately 20 cm above the soil surface</tissue>
    </source>
</reference>
<protein>
    <submittedName>
        <fullName evidence="1">Uncharacterized protein</fullName>
    </submittedName>
</protein>
<sequence length="47" mass="5448">MPEILADMACNYASLNYEVKLMKLPSDYGMSSWDSQEWHICLLSHEP</sequence>
<organism evidence="1">
    <name type="scientific">Arundo donax</name>
    <name type="common">Giant reed</name>
    <name type="synonym">Donax arundinaceus</name>
    <dbReference type="NCBI Taxonomy" id="35708"/>
    <lineage>
        <taxon>Eukaryota</taxon>
        <taxon>Viridiplantae</taxon>
        <taxon>Streptophyta</taxon>
        <taxon>Embryophyta</taxon>
        <taxon>Tracheophyta</taxon>
        <taxon>Spermatophyta</taxon>
        <taxon>Magnoliopsida</taxon>
        <taxon>Liliopsida</taxon>
        <taxon>Poales</taxon>
        <taxon>Poaceae</taxon>
        <taxon>PACMAD clade</taxon>
        <taxon>Arundinoideae</taxon>
        <taxon>Arundineae</taxon>
        <taxon>Arundo</taxon>
    </lineage>
</organism>
<proteinExistence type="predicted"/>
<name>A0A0A9AE49_ARUDO</name>
<reference evidence="1" key="1">
    <citation type="submission" date="2014-09" db="EMBL/GenBank/DDBJ databases">
        <authorList>
            <person name="Magalhaes I.L.F."/>
            <person name="Oliveira U."/>
            <person name="Santos F.R."/>
            <person name="Vidigal T.H.D.A."/>
            <person name="Brescovit A.D."/>
            <person name="Santos A.J."/>
        </authorList>
    </citation>
    <scope>NUCLEOTIDE SEQUENCE</scope>
    <source>
        <tissue evidence="1">Shoot tissue taken approximately 20 cm above the soil surface</tissue>
    </source>
</reference>
<dbReference type="EMBL" id="GBRH01249737">
    <property type="protein sequence ID" value="JAD48158.1"/>
    <property type="molecule type" value="Transcribed_RNA"/>
</dbReference>
<accession>A0A0A9AE49</accession>
<evidence type="ECO:0000313" key="1">
    <source>
        <dbReference type="EMBL" id="JAD48158.1"/>
    </source>
</evidence>
<dbReference type="AlphaFoldDB" id="A0A0A9AE49"/>